<proteinExistence type="predicted"/>
<reference evidence="2 3" key="1">
    <citation type="submission" date="2020-08" db="EMBL/GenBank/DDBJ databases">
        <title>Genomic Encyclopedia of Type Strains, Phase IV (KMG-IV): sequencing the most valuable type-strain genomes for metagenomic binning, comparative biology and taxonomic classification.</title>
        <authorList>
            <person name="Goeker M."/>
        </authorList>
    </citation>
    <scope>NUCLEOTIDE SEQUENCE [LARGE SCALE GENOMIC DNA]</scope>
    <source>
        <strain evidence="2 3">DSM 21793</strain>
    </source>
</reference>
<keyword evidence="3" id="KW-1185">Reference proteome</keyword>
<evidence type="ECO:0000313" key="2">
    <source>
        <dbReference type="EMBL" id="MBB3889662.1"/>
    </source>
</evidence>
<accession>A0A839ZWS8</accession>
<feature type="transmembrane region" description="Helical" evidence="1">
    <location>
        <begin position="6"/>
        <end position="31"/>
    </location>
</feature>
<sequence length="36" mass="3783">MSFDTLYLAMVVVSFSAFALTLGGVSIWSAAGGEKR</sequence>
<keyword evidence="1" id="KW-1133">Transmembrane helix</keyword>
<organism evidence="2 3">
    <name type="scientific">Phenylobacterium haematophilum</name>
    <dbReference type="NCBI Taxonomy" id="98513"/>
    <lineage>
        <taxon>Bacteria</taxon>
        <taxon>Pseudomonadati</taxon>
        <taxon>Pseudomonadota</taxon>
        <taxon>Alphaproteobacteria</taxon>
        <taxon>Caulobacterales</taxon>
        <taxon>Caulobacteraceae</taxon>
        <taxon>Phenylobacterium</taxon>
    </lineage>
</organism>
<evidence type="ECO:0000256" key="1">
    <source>
        <dbReference type="SAM" id="Phobius"/>
    </source>
</evidence>
<dbReference type="Proteomes" id="UP000530564">
    <property type="component" value="Unassembled WGS sequence"/>
</dbReference>
<protein>
    <submittedName>
        <fullName evidence="2">Uncharacterized protein</fullName>
    </submittedName>
</protein>
<gene>
    <name evidence="2" type="ORF">GGQ61_000359</name>
</gene>
<dbReference type="AlphaFoldDB" id="A0A839ZWS8"/>
<name>A0A839ZWS8_9CAUL</name>
<keyword evidence="1" id="KW-0812">Transmembrane</keyword>
<dbReference type="EMBL" id="JACIDK010000001">
    <property type="protein sequence ID" value="MBB3889662.1"/>
    <property type="molecule type" value="Genomic_DNA"/>
</dbReference>
<keyword evidence="1" id="KW-0472">Membrane</keyword>
<comment type="caution">
    <text evidence="2">The sequence shown here is derived from an EMBL/GenBank/DDBJ whole genome shotgun (WGS) entry which is preliminary data.</text>
</comment>
<evidence type="ECO:0000313" key="3">
    <source>
        <dbReference type="Proteomes" id="UP000530564"/>
    </source>
</evidence>